<dbReference type="STRING" id="930990.A0A067MIV8"/>
<name>A0A067MIV8_BOTB1</name>
<dbReference type="PANTHER" id="PTHR16193:SF0">
    <property type="entry name" value="TETRATRICOPEPTIDE REPEAT PROTEIN 27"/>
    <property type="match status" value="1"/>
</dbReference>
<proteinExistence type="predicted"/>
<dbReference type="SMART" id="SM00028">
    <property type="entry name" value="TPR"/>
    <property type="match status" value="2"/>
</dbReference>
<organism evidence="5 6">
    <name type="scientific">Botryobasidium botryosum (strain FD-172 SS1)</name>
    <dbReference type="NCBI Taxonomy" id="930990"/>
    <lineage>
        <taxon>Eukaryota</taxon>
        <taxon>Fungi</taxon>
        <taxon>Dikarya</taxon>
        <taxon>Basidiomycota</taxon>
        <taxon>Agaricomycotina</taxon>
        <taxon>Agaricomycetes</taxon>
        <taxon>Cantharellales</taxon>
        <taxon>Botryobasidiaceae</taxon>
        <taxon>Botryobasidium</taxon>
    </lineage>
</organism>
<dbReference type="InterPro" id="IPR019734">
    <property type="entry name" value="TPR_rpt"/>
</dbReference>
<accession>A0A067MIV8</accession>
<dbReference type="Proteomes" id="UP000027195">
    <property type="component" value="Unassembled WGS sequence"/>
</dbReference>
<feature type="repeat" description="TPR" evidence="3">
    <location>
        <begin position="619"/>
        <end position="652"/>
    </location>
</feature>
<feature type="region of interest" description="Disordered" evidence="4">
    <location>
        <begin position="670"/>
        <end position="690"/>
    </location>
</feature>
<dbReference type="PROSITE" id="PS50005">
    <property type="entry name" value="TPR"/>
    <property type="match status" value="1"/>
</dbReference>
<evidence type="ECO:0000313" key="6">
    <source>
        <dbReference type="Proteomes" id="UP000027195"/>
    </source>
</evidence>
<dbReference type="Pfam" id="PF07719">
    <property type="entry name" value="TPR_2"/>
    <property type="match status" value="1"/>
</dbReference>
<feature type="compositionally biased region" description="Gly residues" evidence="4">
    <location>
        <begin position="883"/>
        <end position="892"/>
    </location>
</feature>
<dbReference type="InterPro" id="IPR011990">
    <property type="entry name" value="TPR-like_helical_dom_sf"/>
</dbReference>
<dbReference type="InterPro" id="IPR044244">
    <property type="entry name" value="TTC27/Emw1"/>
</dbReference>
<dbReference type="EMBL" id="KL198032">
    <property type="protein sequence ID" value="KDQ15464.1"/>
    <property type="molecule type" value="Genomic_DNA"/>
</dbReference>
<dbReference type="OrthoDB" id="1936594at2759"/>
<evidence type="ECO:0000256" key="1">
    <source>
        <dbReference type="ARBA" id="ARBA00022737"/>
    </source>
</evidence>
<feature type="region of interest" description="Disordered" evidence="4">
    <location>
        <begin position="878"/>
        <end position="913"/>
    </location>
</feature>
<reference evidence="6" key="1">
    <citation type="journal article" date="2014" name="Proc. Natl. Acad. Sci. U.S.A.">
        <title>Extensive sampling of basidiomycete genomes demonstrates inadequacy of the white-rot/brown-rot paradigm for wood decay fungi.</title>
        <authorList>
            <person name="Riley R."/>
            <person name="Salamov A.A."/>
            <person name="Brown D.W."/>
            <person name="Nagy L.G."/>
            <person name="Floudas D."/>
            <person name="Held B.W."/>
            <person name="Levasseur A."/>
            <person name="Lombard V."/>
            <person name="Morin E."/>
            <person name="Otillar R."/>
            <person name="Lindquist E.A."/>
            <person name="Sun H."/>
            <person name="LaButti K.M."/>
            <person name="Schmutz J."/>
            <person name="Jabbour D."/>
            <person name="Luo H."/>
            <person name="Baker S.E."/>
            <person name="Pisabarro A.G."/>
            <person name="Walton J.D."/>
            <person name="Blanchette R.A."/>
            <person name="Henrissat B."/>
            <person name="Martin F."/>
            <person name="Cullen D."/>
            <person name="Hibbett D.S."/>
            <person name="Grigoriev I.V."/>
        </authorList>
    </citation>
    <scope>NUCLEOTIDE SEQUENCE [LARGE SCALE GENOMIC DNA]</scope>
    <source>
        <strain evidence="6">FD-172 SS1</strain>
    </source>
</reference>
<protein>
    <submittedName>
        <fullName evidence="5">Uncharacterized protein</fullName>
    </submittedName>
</protein>
<evidence type="ECO:0000256" key="2">
    <source>
        <dbReference type="ARBA" id="ARBA00022803"/>
    </source>
</evidence>
<keyword evidence="2 3" id="KW-0802">TPR repeat</keyword>
<dbReference type="FunCoup" id="A0A067MIV8">
    <property type="interactions" value="903"/>
</dbReference>
<keyword evidence="1" id="KW-0677">Repeat</keyword>
<dbReference type="PANTHER" id="PTHR16193">
    <property type="entry name" value="TETRATRICOPEPTIDE REPEAT PROTEIN 27"/>
    <property type="match status" value="1"/>
</dbReference>
<dbReference type="HOGENOM" id="CLU_004905_0_1_1"/>
<feature type="compositionally biased region" description="Basic and acidic residues" evidence="4">
    <location>
        <begin position="302"/>
        <end position="316"/>
    </location>
</feature>
<keyword evidence="6" id="KW-1185">Reference proteome</keyword>
<evidence type="ECO:0000313" key="5">
    <source>
        <dbReference type="EMBL" id="KDQ15464.1"/>
    </source>
</evidence>
<evidence type="ECO:0000256" key="3">
    <source>
        <dbReference type="PROSITE-ProRule" id="PRU00339"/>
    </source>
</evidence>
<sequence>MAFNDILPEVEWALLEGQWGKSLASSATEFPNVSAISIARDVVEGKFYDVLTSPVAKGLFVISDCVVVNDADLAENLLRDTLQPRLLNKDLSVTDETENELIRLALGATCLRAFVQINWTGPDFPLDPSALLGLSSSSNASGNSESEKTLDDTLNRFAIAELAYGGEPAYHLAKSAVFLRIAQILFSYPYRHCQSYPWWNLRATLIHQHLLDDPVPLPLTFYASLDPLESALKGKPDLLGRFLLERGLVHHLFAQDKIAAEYFVRAARATELKYELSGALGKRTKFQVSDLTQLVLLAESRKREDDESTTEAKDGQEAAPSVDTKLPETLALNDDTLLEQTEFTSSSAAPGTLKEDLSHLDPASQPALHPLDQCILLSLCLNVRNTSPKHGLTSEQMSPYVARVISHPKNWSVHTMALLLRSRLEASRTRTVERSTLQLQALIDQMPTSDSTVTERLLYFDAIAIPSKWELEHELGMRFLSIGVVRSAMEIFERLEMWEEVVQCWQSLERPDKGIAIVKDLLEGKKEESEAVVQRNKAVVERSGQRVKLDIAREAKLWCLLGDLEPQSAEEHYKRAWEVSKKTSGRATRSLGGYYFTQHAYAESIVYLRQAVEIHPLLARTWFLLGCACVREERWDEARDAFTRCVSLDEEDGESWNNLASVYLHMPAAKPAANGDSDEEDAAETQEPSSNIASVPFANKMLAFRALKQGLKFSYENWRMWSNYMIVTMDVGELSEACRALGRVIEMRSEKDGAGSVDIEVLERLVGAVTRSEFSASNGDSTKNVNPNEGQALARRVADLFNRTILPRVSTSARIFRAHAQLLVWQRRWSNALEAHLNAYRCSVASDQKVETDLARWQEAVVEVEELVEVMRNLGARIEAGDGQDGPGIGGGDKGEGEESEGEGELRPKRKRTSWQFQARSIVRTFMGRTKASFEEEPEWEKLSVLVEELRAAQ</sequence>
<dbReference type="InterPro" id="IPR013105">
    <property type="entry name" value="TPR_2"/>
</dbReference>
<evidence type="ECO:0000256" key="4">
    <source>
        <dbReference type="SAM" id="MobiDB-lite"/>
    </source>
</evidence>
<dbReference type="Gene3D" id="1.25.40.10">
    <property type="entry name" value="Tetratricopeptide repeat domain"/>
    <property type="match status" value="1"/>
</dbReference>
<gene>
    <name evidence="5" type="ORF">BOTBODRAFT_187291</name>
</gene>
<feature type="region of interest" description="Disordered" evidence="4">
    <location>
        <begin position="302"/>
        <end position="326"/>
    </location>
</feature>
<dbReference type="SUPFAM" id="SSF48452">
    <property type="entry name" value="TPR-like"/>
    <property type="match status" value="1"/>
</dbReference>
<dbReference type="InParanoid" id="A0A067MIV8"/>
<dbReference type="AlphaFoldDB" id="A0A067MIV8"/>